<dbReference type="SUPFAM" id="SSF56935">
    <property type="entry name" value="Porins"/>
    <property type="match status" value="1"/>
</dbReference>
<name>A0A1I1A0E6_9BACT</name>
<dbReference type="SUPFAM" id="SSF49464">
    <property type="entry name" value="Carboxypeptidase regulatory domain-like"/>
    <property type="match status" value="1"/>
</dbReference>
<dbReference type="Pfam" id="PF13715">
    <property type="entry name" value="CarbopepD_reg_2"/>
    <property type="match status" value="1"/>
</dbReference>
<dbReference type="STRING" id="237018.SAMN04489723_10790"/>
<protein>
    <submittedName>
        <fullName evidence="1">CarboxypepD_reg-like domain-containing protein</fullName>
    </submittedName>
</protein>
<dbReference type="Gene3D" id="2.60.40.1120">
    <property type="entry name" value="Carboxypeptidase-like, regulatory domain"/>
    <property type="match status" value="1"/>
</dbReference>
<proteinExistence type="predicted"/>
<evidence type="ECO:0000313" key="1">
    <source>
        <dbReference type="EMBL" id="SFB31479.1"/>
    </source>
</evidence>
<sequence>MLFLKRFIAIGFFLLIALPSFSQNKNLIGQVLDSLNQPIAYANVVAVNQTTQKIGGFSISDGEGRFKLGLAPGSEYLLRVSFVGYKQFEVKIADWSDEEQIKVILSQDETMLDQVEVVTELPITMKGDTLTYKTDAFTTGTERKLKDVLEKLPGFEVDDNGEVKVQGKKVDKVMVDGKNFFDGDTKLATKNLPANAVDRVQVLKNFNEVGPVRGLDNDESLALNIQLKDGKKNLVFGDLTAGAGPKERYLGHANAFYYSPKVNLNLIADANNVGELAFTLQDYFRFSGGLAGLAGKSGSSLSVSSDDLGIPMAQRNNARDLRTELAAVNLNYNPSSKWRHSGFVIGSASKNKLGSTSQRTYLRSDENNQETLTSASTVENKSGLMKYSVTFTPKEETYVKYSVFGKLADIANQNFQDSDFGQTRQQIASYQSRQPYALQQKGEWFHAPSDKRVFSMEVNWEKKYQNPLYDLTTNQKPFGGIVPILDRDTYRFLQAQDIKTRTIEGAFNYYLILNPTNHINWSLGYTDTRQELVGDVKQADTSEEVDLGAFTNDSRFNFQDLYLGMTYRTKWKSVVISPSLYLHRYAWNDVQMEDELRNDKLVLLPGMYAKWSIKSNRSLTYRFSSQANFMDIQKLAQGLVVSDYNSIFQGNRQLDNGLFYTQSLGYNHFDFFSALNLFGNLTWSRKHQDLVNTTNFEGINRIMSIQNIDPINETLTASLQADKRFQSFKLSGGGNWNTYSTNSLVDQNLINNSQFAHSYFFKFTSTFMKKVEVDLGYTWDQNFYKSTNAKNTFSTHSPKIEIDWDIWKGLKLNADYTYNAYLNKASQTKSEFDFFNAFISYQGKSSPWEFRFTVWNILDTRSIRRDSFTENLISTYSYLVQPRYGLFTVKWDI</sequence>
<dbReference type="AlphaFoldDB" id="A0A1I1A0E6"/>
<dbReference type="InterPro" id="IPR008969">
    <property type="entry name" value="CarboxyPept-like_regulatory"/>
</dbReference>
<accession>A0A1I1A0E6</accession>
<organism evidence="1 2">
    <name type="scientific">Algoriphagus aquimarinus</name>
    <dbReference type="NCBI Taxonomy" id="237018"/>
    <lineage>
        <taxon>Bacteria</taxon>
        <taxon>Pseudomonadati</taxon>
        <taxon>Bacteroidota</taxon>
        <taxon>Cytophagia</taxon>
        <taxon>Cytophagales</taxon>
        <taxon>Cyclobacteriaceae</taxon>
        <taxon>Algoriphagus</taxon>
    </lineage>
</organism>
<keyword evidence="2" id="KW-1185">Reference proteome</keyword>
<reference evidence="1 2" key="1">
    <citation type="submission" date="2016-10" db="EMBL/GenBank/DDBJ databases">
        <authorList>
            <person name="de Groot N.N."/>
        </authorList>
    </citation>
    <scope>NUCLEOTIDE SEQUENCE [LARGE SCALE GENOMIC DNA]</scope>
    <source>
        <strain evidence="1 2">DSM 23399</strain>
    </source>
</reference>
<gene>
    <name evidence="1" type="ORF">SAMN04489723_10790</name>
</gene>
<dbReference type="RefSeq" id="WP_092897271.1">
    <property type="nucleotide sequence ID" value="NZ_FOKK01000007.1"/>
</dbReference>
<dbReference type="EMBL" id="FOKK01000007">
    <property type="protein sequence ID" value="SFB31479.1"/>
    <property type="molecule type" value="Genomic_DNA"/>
</dbReference>
<dbReference type="OrthoDB" id="603275at2"/>
<evidence type="ECO:0000313" key="2">
    <source>
        <dbReference type="Proteomes" id="UP000198790"/>
    </source>
</evidence>
<dbReference type="Proteomes" id="UP000198790">
    <property type="component" value="Unassembled WGS sequence"/>
</dbReference>